<accession>A0A2K8Z311</accession>
<proteinExistence type="predicted"/>
<keyword evidence="2" id="KW-1185">Reference proteome</keyword>
<sequence length="238" mass="27770">MGFHGATWQSLTDQMERNNNIMGVTFAKSCTDNLKIKVSYRFLAQWLRDHYGYHGNDPSVFYQYRHYFGKLVSWIGFAAGEESRVANPGPKTSAEPDEYVLFQDGDTGPAYIPKWRKLCVEHRYPLLELGHDRAACQRIIAGYGYPVPYPSNCMFCPFQNEVEIVYLYRTHPDRWQQWVEREAAKLAKFAQSKVNHGVKGKLALPQYLRKALEKYGHWSIEQLREYRFSHGHCVVSKY</sequence>
<dbReference type="Proteomes" id="UP000232883">
    <property type="component" value="Chromosome"/>
</dbReference>
<evidence type="ECO:0000313" key="1">
    <source>
        <dbReference type="EMBL" id="AUD04229.1"/>
    </source>
</evidence>
<evidence type="ECO:0008006" key="3">
    <source>
        <dbReference type="Google" id="ProtNLM"/>
    </source>
</evidence>
<reference evidence="1 2" key="1">
    <citation type="submission" date="2017-11" db="EMBL/GenBank/DDBJ databases">
        <title>Taxonomic description and genome sequences of Spirosoma HA7 sp. nov., isolated from pollen microhabitat of Corylus avellana.</title>
        <authorList>
            <person name="Ambika Manirajan B."/>
            <person name="Suarez C."/>
            <person name="Ratering S."/>
            <person name="Geissler-Plaum R."/>
            <person name="Cardinale M."/>
            <person name="Sylvia S."/>
        </authorList>
    </citation>
    <scope>NUCLEOTIDE SEQUENCE [LARGE SCALE GENOMIC DNA]</scope>
    <source>
        <strain evidence="1 2">HA7</strain>
    </source>
</reference>
<evidence type="ECO:0000313" key="2">
    <source>
        <dbReference type="Proteomes" id="UP000232883"/>
    </source>
</evidence>
<organism evidence="1 2">
    <name type="scientific">Spirosoma pollinicola</name>
    <dbReference type="NCBI Taxonomy" id="2057025"/>
    <lineage>
        <taxon>Bacteria</taxon>
        <taxon>Pseudomonadati</taxon>
        <taxon>Bacteroidota</taxon>
        <taxon>Cytophagia</taxon>
        <taxon>Cytophagales</taxon>
        <taxon>Cytophagaceae</taxon>
        <taxon>Spirosoma</taxon>
    </lineage>
</organism>
<protein>
    <recommendedName>
        <fullName evidence="3">Phosphoadenosine phosphosulphate reductase domain-containing protein</fullName>
    </recommendedName>
</protein>
<gene>
    <name evidence="1" type="ORF">CWM47_21735</name>
</gene>
<dbReference type="EMBL" id="CP025096">
    <property type="protein sequence ID" value="AUD04229.1"/>
    <property type="molecule type" value="Genomic_DNA"/>
</dbReference>
<name>A0A2K8Z311_9BACT</name>
<dbReference type="AlphaFoldDB" id="A0A2K8Z311"/>
<dbReference type="KEGG" id="spir:CWM47_21735"/>